<dbReference type="OrthoDB" id="2570531at2"/>
<dbReference type="KEGG" id="salf:SMD44_02670"/>
<dbReference type="RefSeq" id="WP_087883949.1">
    <property type="nucleotide sequence ID" value="NZ_CP021748.1"/>
</dbReference>
<dbReference type="EMBL" id="CP021748">
    <property type="protein sequence ID" value="ARX83255.1"/>
    <property type="molecule type" value="Genomic_DNA"/>
</dbReference>
<dbReference type="SUPFAM" id="SSF56112">
    <property type="entry name" value="Protein kinase-like (PK-like)"/>
    <property type="match status" value="1"/>
</dbReference>
<evidence type="ECO:0000313" key="2">
    <source>
        <dbReference type="Proteomes" id="UP000195880"/>
    </source>
</evidence>
<organism evidence="1 2">
    <name type="scientific">Streptomyces alboflavus</name>
    <dbReference type="NCBI Taxonomy" id="67267"/>
    <lineage>
        <taxon>Bacteria</taxon>
        <taxon>Bacillati</taxon>
        <taxon>Actinomycetota</taxon>
        <taxon>Actinomycetes</taxon>
        <taxon>Kitasatosporales</taxon>
        <taxon>Streptomycetaceae</taxon>
        <taxon>Streptomyces</taxon>
    </lineage>
</organism>
<dbReference type="Proteomes" id="UP000195880">
    <property type="component" value="Chromosome"/>
</dbReference>
<protein>
    <recommendedName>
        <fullName evidence="3">Protein kinase</fullName>
    </recommendedName>
</protein>
<evidence type="ECO:0008006" key="3">
    <source>
        <dbReference type="Google" id="ProtNLM"/>
    </source>
</evidence>
<dbReference type="InterPro" id="IPR011009">
    <property type="entry name" value="Kinase-like_dom_sf"/>
</dbReference>
<proteinExistence type="predicted"/>
<reference evidence="1 2" key="1">
    <citation type="submission" date="2017-05" db="EMBL/GenBank/DDBJ databases">
        <title>Streptomyces alboflavus Genome sequencing and assembly.</title>
        <authorList>
            <person name="Wang Y."/>
            <person name="Du B."/>
            <person name="Ding Y."/>
            <person name="Liu H."/>
            <person name="Hou Q."/>
            <person name="Liu K."/>
            <person name="Wang C."/>
            <person name="Yao L."/>
        </authorList>
    </citation>
    <scope>NUCLEOTIDE SEQUENCE [LARGE SCALE GENOMIC DNA]</scope>
    <source>
        <strain evidence="1 2">MDJK44</strain>
    </source>
</reference>
<keyword evidence="2" id="KW-1185">Reference proteome</keyword>
<accession>A0A1Z1WA13</accession>
<evidence type="ECO:0000313" key="1">
    <source>
        <dbReference type="EMBL" id="ARX83255.1"/>
    </source>
</evidence>
<dbReference type="AlphaFoldDB" id="A0A1Z1WA13"/>
<name>A0A1Z1WA13_9ACTN</name>
<gene>
    <name evidence="1" type="ORF">SMD44_02670</name>
</gene>
<sequence length="268" mass="30510">MDALPDDHFRELTYLYTGDVSEVHRPDRGFSSDYAAVIHTANGRFFVKAMFNKPGGRLDSLIRERDINPFVQPVSPRLQWSVNGEGWVVLGFEAIDGRSASFDLDTPDLPRIVDTLNRLAEIDVPAVAQDWVETRWDRFATSTEEAELFRGEALLHTDINPSNIMLGAERTWLVDWSWPTRGAGFIDPALLVVQLIAAGHRSPEAESWAARCRAWEAADPKAIDAFAKATWRMYRRQALDSQDRWLREMEDAAQSWAEHRISRARRSA</sequence>